<dbReference type="Proteomes" id="UP000184036">
    <property type="component" value="Unassembled WGS sequence"/>
</dbReference>
<dbReference type="InterPro" id="IPR001451">
    <property type="entry name" value="Hexapep"/>
</dbReference>
<dbReference type="AlphaFoldDB" id="A0A1M5IG98"/>
<feature type="binding site" evidence="6">
    <location>
        <position position="70"/>
    </location>
    <ligand>
        <name>substrate</name>
    </ligand>
</feature>
<dbReference type="SUPFAM" id="SSF51161">
    <property type="entry name" value="Trimeric LpxA-like enzymes"/>
    <property type="match status" value="1"/>
</dbReference>
<dbReference type="RefSeq" id="WP_072992218.1">
    <property type="nucleotide sequence ID" value="NZ_FQWE01000007.1"/>
</dbReference>
<dbReference type="PANTHER" id="PTHR43300:SF7">
    <property type="entry name" value="UDP-N-ACETYLBACILLOSAMINE N-ACETYLTRANSFERASE"/>
    <property type="match status" value="1"/>
</dbReference>
<feature type="domain" description="PglD N-terminal" evidence="7">
    <location>
        <begin position="6"/>
        <end position="79"/>
    </location>
</feature>
<feature type="active site" description="Proton acceptor" evidence="5">
    <location>
        <position position="137"/>
    </location>
</feature>
<dbReference type="InterPro" id="IPR041561">
    <property type="entry name" value="PglD_N"/>
</dbReference>
<keyword evidence="9" id="KW-1185">Reference proteome</keyword>
<evidence type="ECO:0000256" key="1">
    <source>
        <dbReference type="ARBA" id="ARBA00007274"/>
    </source>
</evidence>
<dbReference type="PANTHER" id="PTHR43300">
    <property type="entry name" value="ACETYLTRANSFERASE"/>
    <property type="match status" value="1"/>
</dbReference>
<keyword evidence="2 8" id="KW-0808">Transferase</keyword>
<dbReference type="CDD" id="cd03360">
    <property type="entry name" value="LbH_AT_putative"/>
    <property type="match status" value="1"/>
</dbReference>
<evidence type="ECO:0000256" key="3">
    <source>
        <dbReference type="ARBA" id="ARBA00022737"/>
    </source>
</evidence>
<sequence length="207" mass="21979">MLDKEVILIGYSGHAYVVAETVLENGFKIAGYSDIEPVQQDPFHLPYLGFEKKDDFIGWQKEFSFVIGIGENNIRQNIAALIESKGKTIETIIHKTAHISINAVIGSGSFINKNVVVNALAKVGKNVILNTGCIIEHECVLGDAVHIAPGAVLAGNVTIGERTFVGANAVIKQGVVIGKDVIIGAGTVIITNIPDGKKVVGNPGRII</sequence>
<dbReference type="InterPro" id="IPR018357">
    <property type="entry name" value="Hexapep_transf_CS"/>
</dbReference>
<dbReference type="Gene3D" id="3.40.50.20">
    <property type="match status" value="1"/>
</dbReference>
<dbReference type="STRING" id="271157.SAMN05444396_10734"/>
<feature type="site" description="Increases basicity of active site His" evidence="5">
    <location>
        <position position="138"/>
    </location>
</feature>
<keyword evidence="4 8" id="KW-0012">Acyltransferase</keyword>
<dbReference type="PROSITE" id="PS00101">
    <property type="entry name" value="HEXAPEP_TRANSFERASES"/>
    <property type="match status" value="1"/>
</dbReference>
<reference evidence="9" key="1">
    <citation type="submission" date="2016-11" db="EMBL/GenBank/DDBJ databases">
        <authorList>
            <person name="Varghese N."/>
            <person name="Submissions S."/>
        </authorList>
    </citation>
    <scope>NUCLEOTIDE SEQUENCE [LARGE SCALE GENOMIC DNA]</scope>
    <source>
        <strain evidence="9">DSM 19741</strain>
    </source>
</reference>
<evidence type="ECO:0000313" key="9">
    <source>
        <dbReference type="Proteomes" id="UP000184036"/>
    </source>
</evidence>
<organism evidence="8 9">
    <name type="scientific">Flavobacterium segetis</name>
    <dbReference type="NCBI Taxonomy" id="271157"/>
    <lineage>
        <taxon>Bacteria</taxon>
        <taxon>Pseudomonadati</taxon>
        <taxon>Bacteroidota</taxon>
        <taxon>Flavobacteriia</taxon>
        <taxon>Flavobacteriales</taxon>
        <taxon>Flavobacteriaceae</taxon>
        <taxon>Flavobacterium</taxon>
    </lineage>
</organism>
<dbReference type="InterPro" id="IPR050179">
    <property type="entry name" value="Trans_hexapeptide_repeat"/>
</dbReference>
<evidence type="ECO:0000259" key="7">
    <source>
        <dbReference type="Pfam" id="PF17836"/>
    </source>
</evidence>
<gene>
    <name evidence="8" type="ORF">SAMN05444396_10734</name>
</gene>
<dbReference type="Pfam" id="PF00132">
    <property type="entry name" value="Hexapep"/>
    <property type="match status" value="2"/>
</dbReference>
<evidence type="ECO:0000256" key="6">
    <source>
        <dbReference type="PIRSR" id="PIRSR620019-2"/>
    </source>
</evidence>
<proteinExistence type="inferred from homology"/>
<evidence type="ECO:0000313" key="8">
    <source>
        <dbReference type="EMBL" id="SHG27266.1"/>
    </source>
</evidence>
<comment type="similarity">
    <text evidence="1">Belongs to the transferase hexapeptide repeat family.</text>
</comment>
<evidence type="ECO:0000256" key="4">
    <source>
        <dbReference type="ARBA" id="ARBA00023315"/>
    </source>
</evidence>
<evidence type="ECO:0000256" key="2">
    <source>
        <dbReference type="ARBA" id="ARBA00022679"/>
    </source>
</evidence>
<dbReference type="InterPro" id="IPR011004">
    <property type="entry name" value="Trimer_LpxA-like_sf"/>
</dbReference>
<dbReference type="GO" id="GO:0016746">
    <property type="term" value="F:acyltransferase activity"/>
    <property type="evidence" value="ECO:0007669"/>
    <property type="project" value="UniProtKB-KW"/>
</dbReference>
<dbReference type="Gene3D" id="2.160.10.10">
    <property type="entry name" value="Hexapeptide repeat proteins"/>
    <property type="match status" value="1"/>
</dbReference>
<dbReference type="NCBIfam" id="TIGR03570">
    <property type="entry name" value="NeuD_NnaD"/>
    <property type="match status" value="1"/>
</dbReference>
<evidence type="ECO:0000256" key="5">
    <source>
        <dbReference type="PIRSR" id="PIRSR620019-1"/>
    </source>
</evidence>
<dbReference type="OrthoDB" id="9794407at2"/>
<dbReference type="EMBL" id="FQWE01000007">
    <property type="protein sequence ID" value="SHG27266.1"/>
    <property type="molecule type" value="Genomic_DNA"/>
</dbReference>
<accession>A0A1M5IG98</accession>
<keyword evidence="3" id="KW-0677">Repeat</keyword>
<name>A0A1M5IG98_9FLAO</name>
<dbReference type="InterPro" id="IPR020019">
    <property type="entry name" value="AcTrfase_PglD-like"/>
</dbReference>
<feature type="binding site" evidence="6">
    <location>
        <begin position="12"/>
        <end position="14"/>
    </location>
    <ligand>
        <name>substrate</name>
    </ligand>
</feature>
<feature type="binding site" evidence="6">
    <location>
        <position position="146"/>
    </location>
    <ligand>
        <name>acetyl-CoA</name>
        <dbReference type="ChEBI" id="CHEBI:57288"/>
    </ligand>
</feature>
<protein>
    <submittedName>
        <fullName evidence="8">Sugar O-acyltransferase, sialic acid O-acetyltransferase NeuD family</fullName>
    </submittedName>
</protein>
<dbReference type="Pfam" id="PF17836">
    <property type="entry name" value="PglD_N"/>
    <property type="match status" value="1"/>
</dbReference>